<protein>
    <submittedName>
        <fullName evidence="2">Uncharacterized protein</fullName>
    </submittedName>
</protein>
<proteinExistence type="predicted"/>
<organism evidence="2">
    <name type="scientific">viral metagenome</name>
    <dbReference type="NCBI Taxonomy" id="1070528"/>
    <lineage>
        <taxon>unclassified sequences</taxon>
        <taxon>metagenomes</taxon>
        <taxon>organismal metagenomes</taxon>
    </lineage>
</organism>
<feature type="transmembrane region" description="Helical" evidence="1">
    <location>
        <begin position="83"/>
        <end position="104"/>
    </location>
</feature>
<feature type="transmembrane region" description="Helical" evidence="1">
    <location>
        <begin position="56"/>
        <end position="76"/>
    </location>
</feature>
<keyword evidence="1" id="KW-0472">Membrane</keyword>
<keyword evidence="1" id="KW-1133">Transmembrane helix</keyword>
<reference evidence="2" key="1">
    <citation type="journal article" date="2020" name="Nature">
        <title>Giant virus diversity and host interactions through global metagenomics.</title>
        <authorList>
            <person name="Schulz F."/>
            <person name="Roux S."/>
            <person name="Paez-Espino D."/>
            <person name="Jungbluth S."/>
            <person name="Walsh D.A."/>
            <person name="Denef V.J."/>
            <person name="McMahon K.D."/>
            <person name="Konstantinidis K.T."/>
            <person name="Eloe-Fadrosh E.A."/>
            <person name="Kyrpides N.C."/>
            <person name="Woyke T."/>
        </authorList>
    </citation>
    <scope>NUCLEOTIDE SEQUENCE</scope>
    <source>
        <strain evidence="2">GVMAG-M-3300020166-18</strain>
    </source>
</reference>
<accession>A0A6C0BW64</accession>
<sequence>MKGSAKKALSSLCAPAFFYFIISVFSMIIMMVQNIVEGKNVLCLGEYKCTSNSTPLVFGAEAIYILIWTKILDMLCKRGLGTLSWIIVFFPYIIMFILIGLFMLNSGTVQHSPSNVPGFSMSNSMLTGKLL</sequence>
<name>A0A6C0BW64_9ZZZZ</name>
<dbReference type="AlphaFoldDB" id="A0A6C0BW64"/>
<evidence type="ECO:0000313" key="2">
    <source>
        <dbReference type="EMBL" id="QHS96466.1"/>
    </source>
</evidence>
<dbReference type="EMBL" id="MN739271">
    <property type="protein sequence ID" value="QHS96466.1"/>
    <property type="molecule type" value="Genomic_DNA"/>
</dbReference>
<keyword evidence="1" id="KW-0812">Transmembrane</keyword>
<feature type="transmembrane region" description="Helical" evidence="1">
    <location>
        <begin position="12"/>
        <end position="36"/>
    </location>
</feature>
<evidence type="ECO:0000256" key="1">
    <source>
        <dbReference type="SAM" id="Phobius"/>
    </source>
</evidence>